<dbReference type="GO" id="GO:0007219">
    <property type="term" value="P:Notch signaling pathway"/>
    <property type="evidence" value="ECO:0007669"/>
    <property type="project" value="InterPro"/>
</dbReference>
<feature type="domain" description="Notch ligand N-terminal" evidence="6">
    <location>
        <begin position="241"/>
        <end position="288"/>
    </location>
</feature>
<evidence type="ECO:0000313" key="8">
    <source>
        <dbReference type="Proteomes" id="UP000299102"/>
    </source>
</evidence>
<dbReference type="Proteomes" id="UP000299102">
    <property type="component" value="Unassembled WGS sequence"/>
</dbReference>
<evidence type="ECO:0000256" key="3">
    <source>
        <dbReference type="ARBA" id="ARBA00022737"/>
    </source>
</evidence>
<keyword evidence="4" id="KW-0472">Membrane</keyword>
<accession>A0A4C1XWT2</accession>
<dbReference type="STRING" id="151549.A0A4C1XWT2"/>
<dbReference type="AlphaFoldDB" id="A0A4C1XWT2"/>
<evidence type="ECO:0000256" key="2">
    <source>
        <dbReference type="ARBA" id="ARBA00022692"/>
    </source>
</evidence>
<gene>
    <name evidence="7" type="primary">jag1a</name>
    <name evidence="7" type="ORF">EVAR_50430_1</name>
</gene>
<feature type="compositionally biased region" description="Pro residues" evidence="5">
    <location>
        <begin position="42"/>
        <end position="51"/>
    </location>
</feature>
<sequence>MRRFNAPRPFLLLHRVPVYVVTKLSRLTLQRQSFVLYTGSSPRPPARPPTPADAMTTPEADDVVCSPEHAAARIEYNLRSALSRQCGERWRRGALWAGPAPRLRPPPTGPHVGVTKTLLRRKNKRTFSYLHCIIKIILIDKSKVNVIASAGKQDDIVHRSYRSRRQRIAGASASGFFELQILEFSSPRQALASRACCGGGRPPPCAAAVCRARFHLCLKVSATRQIAPYEVAYLTRVPGAQEYQSLVTSGGCSFGATASRALGAGSFTLPEQAAAEHALTLPFTFRWTLDNASTAVPDIDPQHFMNKNSII</sequence>
<evidence type="ECO:0000256" key="4">
    <source>
        <dbReference type="ARBA" id="ARBA00022989"/>
    </source>
</evidence>
<keyword evidence="8" id="KW-1185">Reference proteome</keyword>
<dbReference type="Pfam" id="PF07657">
    <property type="entry name" value="MNNL"/>
    <property type="match status" value="2"/>
</dbReference>
<keyword evidence="1" id="KW-0245">EGF-like domain</keyword>
<dbReference type="GO" id="GO:0016020">
    <property type="term" value="C:membrane"/>
    <property type="evidence" value="ECO:0007669"/>
    <property type="project" value="UniProtKB-SubCell"/>
</dbReference>
<dbReference type="InterPro" id="IPR011651">
    <property type="entry name" value="Notch_ligand_N"/>
</dbReference>
<evidence type="ECO:0000256" key="1">
    <source>
        <dbReference type="ARBA" id="ARBA00022536"/>
    </source>
</evidence>
<keyword evidence="3" id="KW-0677">Repeat</keyword>
<dbReference type="OrthoDB" id="283575at2759"/>
<dbReference type="Gene3D" id="2.60.40.3510">
    <property type="match status" value="1"/>
</dbReference>
<proteinExistence type="predicted"/>
<feature type="region of interest" description="Disordered" evidence="5">
    <location>
        <begin position="39"/>
        <end position="58"/>
    </location>
</feature>
<feature type="domain" description="Notch ligand N-terminal" evidence="6">
    <location>
        <begin position="174"/>
        <end position="220"/>
    </location>
</feature>
<keyword evidence="2" id="KW-0812">Transmembrane</keyword>
<evidence type="ECO:0000256" key="5">
    <source>
        <dbReference type="SAM" id="MobiDB-lite"/>
    </source>
</evidence>
<reference evidence="7 8" key="1">
    <citation type="journal article" date="2019" name="Commun. Biol.">
        <title>The bagworm genome reveals a unique fibroin gene that provides high tensile strength.</title>
        <authorList>
            <person name="Kono N."/>
            <person name="Nakamura H."/>
            <person name="Ohtoshi R."/>
            <person name="Tomita M."/>
            <person name="Numata K."/>
            <person name="Arakawa K."/>
        </authorList>
    </citation>
    <scope>NUCLEOTIDE SEQUENCE [LARGE SCALE GENOMIC DNA]</scope>
</reference>
<evidence type="ECO:0000259" key="6">
    <source>
        <dbReference type="Pfam" id="PF07657"/>
    </source>
</evidence>
<evidence type="ECO:0000313" key="7">
    <source>
        <dbReference type="EMBL" id="GBP66605.1"/>
    </source>
</evidence>
<keyword evidence="4" id="KW-1133">Transmembrane helix</keyword>
<organism evidence="7 8">
    <name type="scientific">Eumeta variegata</name>
    <name type="common">Bagworm moth</name>
    <name type="synonym">Eumeta japonica</name>
    <dbReference type="NCBI Taxonomy" id="151549"/>
    <lineage>
        <taxon>Eukaryota</taxon>
        <taxon>Metazoa</taxon>
        <taxon>Ecdysozoa</taxon>
        <taxon>Arthropoda</taxon>
        <taxon>Hexapoda</taxon>
        <taxon>Insecta</taxon>
        <taxon>Pterygota</taxon>
        <taxon>Neoptera</taxon>
        <taxon>Endopterygota</taxon>
        <taxon>Lepidoptera</taxon>
        <taxon>Glossata</taxon>
        <taxon>Ditrysia</taxon>
        <taxon>Tineoidea</taxon>
        <taxon>Psychidae</taxon>
        <taxon>Oiketicinae</taxon>
        <taxon>Eumeta</taxon>
    </lineage>
</organism>
<dbReference type="EMBL" id="BGZK01000963">
    <property type="protein sequence ID" value="GBP66605.1"/>
    <property type="molecule type" value="Genomic_DNA"/>
</dbReference>
<comment type="caution">
    <text evidence="7">The sequence shown here is derived from an EMBL/GenBank/DDBJ whole genome shotgun (WGS) entry which is preliminary data.</text>
</comment>
<protein>
    <submittedName>
        <fullName evidence="7">Protein jagged-1a</fullName>
    </submittedName>
</protein>
<name>A0A4C1XWT2_EUMVA</name>